<organism evidence="5 6">
    <name type="scientific">Faecalispora sporosphaeroides</name>
    <dbReference type="NCBI Taxonomy" id="1549"/>
    <lineage>
        <taxon>Bacteria</taxon>
        <taxon>Bacillati</taxon>
        <taxon>Bacillota</taxon>
        <taxon>Clostridia</taxon>
        <taxon>Eubacteriales</taxon>
        <taxon>Oscillospiraceae</taxon>
        <taxon>Faecalispora</taxon>
    </lineage>
</organism>
<keyword evidence="4" id="KW-1133">Transmembrane helix</keyword>
<feature type="transmembrane region" description="Helical" evidence="4">
    <location>
        <begin position="362"/>
        <end position="380"/>
    </location>
</feature>
<comment type="similarity">
    <text evidence="1">Belongs to the GerABKA family.</text>
</comment>
<evidence type="ECO:0000313" key="6">
    <source>
        <dbReference type="Proteomes" id="UP000754750"/>
    </source>
</evidence>
<evidence type="ECO:0000256" key="4">
    <source>
        <dbReference type="SAM" id="Phobius"/>
    </source>
</evidence>
<feature type="transmembrane region" description="Helical" evidence="4">
    <location>
        <begin position="443"/>
        <end position="469"/>
    </location>
</feature>
<evidence type="ECO:0000256" key="1">
    <source>
        <dbReference type="ARBA" id="ARBA00005278"/>
    </source>
</evidence>
<sequence length="524" mass="59313">MWNPFRPKQEEKQKRIDEALSRSTERSKATGQSQEEVLSPSMEENCRRFEELFRDNDTIICRKIQNACYPWLEYRLYYSDGMVNTSLLHDGVLRPLVESNEKPGRDLAESLSKQILTASDIQISEKWKDVCDGVTYGDAILFVPSSSRTLILSAKNFQLRGVEEPENERVLSGPREGFNESLLGNLTLIRRRLRTHDLKLKFRTFGRRTQTKACVCYLDGLVNKNILKLLEDRLNNIDIDGVLDTNYLSELVRDSALSPFRSTGYTERPDVVAAKLLEGRIAIFLDGTPVVLTVPYLFIENFQSSEDYYLNFFYTSFSRMLRILGFFMTITVPGFYIAIVAFHHEMLPTPLLINIASERTGVPLPAAAEAFIMLIVFDILRETGVRMPSNVGQALSIVGALVIGQAAVEARLVAAPMIIIVGITGITALLVPRMSAPIIFVRIFILIGASIFGLFGMMLTLCALFIHLLNLDSFGVSQLTPSGKLQFQQIKDMAIRAPWWKMIQLPKRTAWSTIRQKTPPRRKE</sequence>
<feature type="transmembrane region" description="Helical" evidence="4">
    <location>
        <begin position="281"/>
        <end position="299"/>
    </location>
</feature>
<dbReference type="GO" id="GO:0016020">
    <property type="term" value="C:membrane"/>
    <property type="evidence" value="ECO:0007669"/>
    <property type="project" value="InterPro"/>
</dbReference>
<accession>A0A928KRJ6</accession>
<feature type="transmembrane region" description="Helical" evidence="4">
    <location>
        <begin position="392"/>
        <end position="408"/>
    </location>
</feature>
<feature type="compositionally biased region" description="Basic and acidic residues" evidence="3">
    <location>
        <begin position="7"/>
        <end position="28"/>
    </location>
</feature>
<dbReference type="PANTHER" id="PTHR22550:SF5">
    <property type="entry name" value="LEUCINE ZIPPER PROTEIN 4"/>
    <property type="match status" value="1"/>
</dbReference>
<feature type="region of interest" description="Disordered" evidence="3">
    <location>
        <begin position="1"/>
        <end position="40"/>
    </location>
</feature>
<dbReference type="RefSeq" id="WP_326840271.1">
    <property type="nucleotide sequence ID" value="NZ_SVNY01000003.1"/>
</dbReference>
<dbReference type="InterPro" id="IPR050768">
    <property type="entry name" value="UPF0353/GerABKA_families"/>
</dbReference>
<dbReference type="PANTHER" id="PTHR22550">
    <property type="entry name" value="SPORE GERMINATION PROTEIN"/>
    <property type="match status" value="1"/>
</dbReference>
<feature type="transmembrane region" description="Helical" evidence="4">
    <location>
        <begin position="320"/>
        <end position="342"/>
    </location>
</feature>
<keyword evidence="4" id="KW-0812">Transmembrane</keyword>
<evidence type="ECO:0000256" key="3">
    <source>
        <dbReference type="SAM" id="MobiDB-lite"/>
    </source>
</evidence>
<comment type="caution">
    <text evidence="5">The sequence shown here is derived from an EMBL/GenBank/DDBJ whole genome shotgun (WGS) entry which is preliminary data.</text>
</comment>
<keyword evidence="2 4" id="KW-0472">Membrane</keyword>
<dbReference type="Proteomes" id="UP000754750">
    <property type="component" value="Unassembled WGS sequence"/>
</dbReference>
<dbReference type="GO" id="GO:0009847">
    <property type="term" value="P:spore germination"/>
    <property type="evidence" value="ECO:0007669"/>
    <property type="project" value="InterPro"/>
</dbReference>
<name>A0A928KRJ6_9FIRM</name>
<reference evidence="5" key="1">
    <citation type="submission" date="2019-04" db="EMBL/GenBank/DDBJ databases">
        <title>Evolution of Biomass-Degrading Anaerobic Consortia Revealed by Metagenomics.</title>
        <authorList>
            <person name="Peng X."/>
        </authorList>
    </citation>
    <scope>NUCLEOTIDE SEQUENCE</scope>
    <source>
        <strain evidence="5">SIG551</strain>
    </source>
</reference>
<dbReference type="PIRSF" id="PIRSF005690">
    <property type="entry name" value="GerBA"/>
    <property type="match status" value="1"/>
</dbReference>
<proteinExistence type="inferred from homology"/>
<feature type="transmembrane region" description="Helical" evidence="4">
    <location>
        <begin position="414"/>
        <end position="431"/>
    </location>
</feature>
<dbReference type="EMBL" id="SVNY01000003">
    <property type="protein sequence ID" value="MBE6833255.1"/>
    <property type="molecule type" value="Genomic_DNA"/>
</dbReference>
<evidence type="ECO:0000256" key="2">
    <source>
        <dbReference type="ARBA" id="ARBA00023136"/>
    </source>
</evidence>
<protein>
    <submittedName>
        <fullName evidence="5">Spore germination protein</fullName>
    </submittedName>
</protein>
<dbReference type="AlphaFoldDB" id="A0A928KRJ6"/>
<dbReference type="InterPro" id="IPR004995">
    <property type="entry name" value="Spore_Ger"/>
</dbReference>
<gene>
    <name evidence="5" type="ORF">E7512_06680</name>
</gene>
<evidence type="ECO:0000313" key="5">
    <source>
        <dbReference type="EMBL" id="MBE6833255.1"/>
    </source>
</evidence>
<dbReference type="Pfam" id="PF03323">
    <property type="entry name" value="GerA"/>
    <property type="match status" value="1"/>
</dbReference>